<accession>A0A922J3G5</accession>
<comment type="caution">
    <text evidence="2">The sequence shown here is derived from an EMBL/GenBank/DDBJ whole genome shotgun (WGS) entry which is preliminary data.</text>
</comment>
<feature type="region of interest" description="Disordered" evidence="1">
    <location>
        <begin position="1"/>
        <end position="24"/>
    </location>
</feature>
<evidence type="ECO:0000256" key="1">
    <source>
        <dbReference type="SAM" id="MobiDB-lite"/>
    </source>
</evidence>
<protein>
    <submittedName>
        <fullName evidence="2">Uncharacterized protein</fullName>
    </submittedName>
</protein>
<evidence type="ECO:0000313" key="3">
    <source>
        <dbReference type="Proteomes" id="UP000811246"/>
    </source>
</evidence>
<dbReference type="AlphaFoldDB" id="A0A922J3G5"/>
<proteinExistence type="predicted"/>
<feature type="compositionally biased region" description="Polar residues" evidence="1">
    <location>
        <begin position="10"/>
        <end position="24"/>
    </location>
</feature>
<sequence>MISLEDTGADPSNESSVNDAQISSQVLGSRSGYLKGLGRCVKPSSTSSSSSKARSNDDKTKKLEEAALEIERLRSKEKELLTRLDQAANLEARLEERLQLNN</sequence>
<reference evidence="2" key="1">
    <citation type="submission" date="2021-01" db="EMBL/GenBank/DDBJ databases">
        <authorList>
            <person name="Lovell J.T."/>
            <person name="Bentley N."/>
            <person name="Bhattarai G."/>
            <person name="Jenkins J.W."/>
            <person name="Sreedasyam A."/>
            <person name="Alarcon Y."/>
            <person name="Bock C."/>
            <person name="Boston L."/>
            <person name="Carlson J."/>
            <person name="Cervantes K."/>
            <person name="Clermont K."/>
            <person name="Krom N."/>
            <person name="Kubenka K."/>
            <person name="Mamidi S."/>
            <person name="Mattison C."/>
            <person name="Monteros M."/>
            <person name="Pisani C."/>
            <person name="Plott C."/>
            <person name="Rajasekar S."/>
            <person name="Rhein H.S."/>
            <person name="Rohla C."/>
            <person name="Song M."/>
            <person name="Hilaire R.S."/>
            <person name="Shu S."/>
            <person name="Wells L."/>
            <person name="Wang X."/>
            <person name="Webber J."/>
            <person name="Heerema R.J."/>
            <person name="Klein P."/>
            <person name="Conner P."/>
            <person name="Grauke L."/>
            <person name="Grimwood J."/>
            <person name="Schmutz J."/>
            <person name="Randall J.J."/>
        </authorList>
    </citation>
    <scope>NUCLEOTIDE SEQUENCE</scope>
    <source>
        <tissue evidence="2">Leaf</tissue>
    </source>
</reference>
<gene>
    <name evidence="2" type="ORF">I3842_10G096300</name>
</gene>
<name>A0A922J3G5_CARIL</name>
<dbReference type="EMBL" id="CM031834">
    <property type="protein sequence ID" value="KAG6692107.1"/>
    <property type="molecule type" value="Genomic_DNA"/>
</dbReference>
<feature type="region of interest" description="Disordered" evidence="1">
    <location>
        <begin position="37"/>
        <end position="61"/>
    </location>
</feature>
<dbReference type="Proteomes" id="UP000811246">
    <property type="component" value="Chromosome 10"/>
</dbReference>
<evidence type="ECO:0000313" key="2">
    <source>
        <dbReference type="EMBL" id="KAG6692107.1"/>
    </source>
</evidence>
<organism evidence="2 3">
    <name type="scientific">Carya illinoinensis</name>
    <name type="common">Pecan</name>
    <dbReference type="NCBI Taxonomy" id="32201"/>
    <lineage>
        <taxon>Eukaryota</taxon>
        <taxon>Viridiplantae</taxon>
        <taxon>Streptophyta</taxon>
        <taxon>Embryophyta</taxon>
        <taxon>Tracheophyta</taxon>
        <taxon>Spermatophyta</taxon>
        <taxon>Magnoliopsida</taxon>
        <taxon>eudicotyledons</taxon>
        <taxon>Gunneridae</taxon>
        <taxon>Pentapetalae</taxon>
        <taxon>rosids</taxon>
        <taxon>fabids</taxon>
        <taxon>Fagales</taxon>
        <taxon>Juglandaceae</taxon>
        <taxon>Carya</taxon>
    </lineage>
</organism>